<dbReference type="Gene3D" id="3.30.70.1290">
    <property type="entry name" value="Transposase IS200-like"/>
    <property type="match status" value="1"/>
</dbReference>
<keyword evidence="3" id="KW-1185">Reference proteome</keyword>
<protein>
    <submittedName>
        <fullName evidence="2">Transposase</fullName>
    </submittedName>
</protein>
<name>A0ABR7B6V3_9PSED</name>
<dbReference type="InterPro" id="IPR002686">
    <property type="entry name" value="Transposase_17"/>
</dbReference>
<accession>A0ABR7B6V3</accession>
<dbReference type="EMBL" id="JACONW010000187">
    <property type="protein sequence ID" value="MBC3952889.1"/>
    <property type="molecule type" value="Genomic_DNA"/>
</dbReference>
<dbReference type="PANTHER" id="PTHR36966:SF1">
    <property type="entry name" value="REP-ASSOCIATED TYROSINE TRANSPOSASE"/>
    <property type="match status" value="1"/>
</dbReference>
<dbReference type="InterPro" id="IPR052715">
    <property type="entry name" value="RAYT_transposase"/>
</dbReference>
<proteinExistence type="predicted"/>
<dbReference type="Proteomes" id="UP000651852">
    <property type="component" value="Unassembled WGS sequence"/>
</dbReference>
<evidence type="ECO:0000259" key="1">
    <source>
        <dbReference type="SMART" id="SM01321"/>
    </source>
</evidence>
<feature type="domain" description="Transposase IS200-like" evidence="1">
    <location>
        <begin position="17"/>
        <end position="131"/>
    </location>
</feature>
<dbReference type="InterPro" id="IPR036515">
    <property type="entry name" value="Transposase_17_sf"/>
</dbReference>
<comment type="caution">
    <text evidence="2">The sequence shown here is derived from an EMBL/GenBank/DDBJ whole genome shotgun (WGS) entry which is preliminary data.</text>
</comment>
<dbReference type="PANTHER" id="PTHR36966">
    <property type="entry name" value="REP-ASSOCIATED TYROSINE TRANSPOSASE"/>
    <property type="match status" value="1"/>
</dbReference>
<dbReference type="SUPFAM" id="SSF143422">
    <property type="entry name" value="Transposase IS200-like"/>
    <property type="match status" value="1"/>
</dbReference>
<dbReference type="RefSeq" id="WP_187523061.1">
    <property type="nucleotide sequence ID" value="NZ_JACONW010000187.1"/>
</dbReference>
<reference evidence="2 3" key="1">
    <citation type="submission" date="2020-08" db="EMBL/GenBank/DDBJ databases">
        <title>Putative novel bacterial strains isolated from necrotic wheat leaf tissues caused by Xanthomonas translucens.</title>
        <authorList>
            <person name="Tambong J.T."/>
        </authorList>
    </citation>
    <scope>NUCLEOTIDE SEQUENCE [LARGE SCALE GENOMIC DNA]</scope>
    <source>
        <strain evidence="2 3">DOAB 1069</strain>
    </source>
</reference>
<gene>
    <name evidence="2" type="ORF">H8S59_24235</name>
</gene>
<dbReference type="Pfam" id="PF01797">
    <property type="entry name" value="Y1_Tnp"/>
    <property type="match status" value="1"/>
</dbReference>
<sequence length="152" mass="18038">MTTGFRGHYLRKGRFSQIGYFYILTAVVENRRTAFEDWRIGRLVVDQFRSAEEAGLVRSLAWVVMPDHFHWLVELRHKTLPGLMCRVKSRSSQSVKRSRHWHGPLWQRGYYDRTLRHENDLQKAARYIVANPLRAGLVQRVGDYPLWDAVWI</sequence>
<evidence type="ECO:0000313" key="2">
    <source>
        <dbReference type="EMBL" id="MBC3952889.1"/>
    </source>
</evidence>
<dbReference type="NCBIfam" id="NF047646">
    <property type="entry name" value="REP_Tyr_transpos"/>
    <property type="match status" value="1"/>
</dbReference>
<organism evidence="2 3">
    <name type="scientific">Pseudomonas folii</name>
    <dbReference type="NCBI Taxonomy" id="2762593"/>
    <lineage>
        <taxon>Bacteria</taxon>
        <taxon>Pseudomonadati</taxon>
        <taxon>Pseudomonadota</taxon>
        <taxon>Gammaproteobacteria</taxon>
        <taxon>Pseudomonadales</taxon>
        <taxon>Pseudomonadaceae</taxon>
        <taxon>Pseudomonas</taxon>
    </lineage>
</organism>
<dbReference type="SMART" id="SM01321">
    <property type="entry name" value="Y1_Tnp"/>
    <property type="match status" value="1"/>
</dbReference>
<evidence type="ECO:0000313" key="3">
    <source>
        <dbReference type="Proteomes" id="UP000651852"/>
    </source>
</evidence>